<keyword evidence="2" id="KW-1185">Reference proteome</keyword>
<gene>
    <name evidence="1" type="ORF">KY290_005836</name>
</gene>
<organism evidence="1 2">
    <name type="scientific">Solanum tuberosum</name>
    <name type="common">Potato</name>
    <dbReference type="NCBI Taxonomy" id="4113"/>
    <lineage>
        <taxon>Eukaryota</taxon>
        <taxon>Viridiplantae</taxon>
        <taxon>Streptophyta</taxon>
        <taxon>Embryophyta</taxon>
        <taxon>Tracheophyta</taxon>
        <taxon>Spermatophyta</taxon>
        <taxon>Magnoliopsida</taxon>
        <taxon>eudicotyledons</taxon>
        <taxon>Gunneridae</taxon>
        <taxon>Pentapetalae</taxon>
        <taxon>asterids</taxon>
        <taxon>lamiids</taxon>
        <taxon>Solanales</taxon>
        <taxon>Solanaceae</taxon>
        <taxon>Solanoideae</taxon>
        <taxon>Solaneae</taxon>
        <taxon>Solanum</taxon>
    </lineage>
</organism>
<proteinExistence type="predicted"/>
<dbReference type="Proteomes" id="UP000826656">
    <property type="component" value="Unassembled WGS sequence"/>
</dbReference>
<comment type="caution">
    <text evidence="1">The sequence shown here is derived from an EMBL/GenBank/DDBJ whole genome shotgun (WGS) entry which is preliminary data.</text>
</comment>
<evidence type="ECO:0000313" key="2">
    <source>
        <dbReference type="Proteomes" id="UP000826656"/>
    </source>
</evidence>
<name>A0ABQ7WFB1_SOLTU</name>
<evidence type="ECO:0000313" key="1">
    <source>
        <dbReference type="EMBL" id="KAH0779409.1"/>
    </source>
</evidence>
<dbReference type="EMBL" id="JAIVGD010000002">
    <property type="protein sequence ID" value="KAH0779409.1"/>
    <property type="molecule type" value="Genomic_DNA"/>
</dbReference>
<sequence>MPQIERTVKANDEKVQRIRFQNPILEDDEISFTYKFIGADEIQLDNTHRSYLFTSNEVINWYRLLTLNSLDLI</sequence>
<protein>
    <submittedName>
        <fullName evidence="1">Uncharacterized protein</fullName>
    </submittedName>
</protein>
<accession>A0ABQ7WFB1</accession>
<reference evidence="1 2" key="1">
    <citation type="journal article" date="2021" name="bioRxiv">
        <title>Chromosome-scale and haplotype-resolved genome assembly of a tetraploid potato cultivar.</title>
        <authorList>
            <person name="Sun H."/>
            <person name="Jiao W.-B."/>
            <person name="Krause K."/>
            <person name="Campoy J.A."/>
            <person name="Goel M."/>
            <person name="Folz-Donahue K."/>
            <person name="Kukat C."/>
            <person name="Huettel B."/>
            <person name="Schneeberger K."/>
        </authorList>
    </citation>
    <scope>NUCLEOTIDE SEQUENCE [LARGE SCALE GENOMIC DNA]</scope>
    <source>
        <strain evidence="1">SolTubOtavaFocal</strain>
        <tissue evidence="1">Leaves</tissue>
    </source>
</reference>